<dbReference type="AlphaFoldDB" id="A0A9D4VD24"/>
<dbReference type="Proteomes" id="UP000886520">
    <property type="component" value="Chromosome 3"/>
</dbReference>
<feature type="region of interest" description="Disordered" evidence="2">
    <location>
        <begin position="593"/>
        <end position="622"/>
    </location>
</feature>
<accession>A0A9D4VD24</accession>
<evidence type="ECO:0000313" key="3">
    <source>
        <dbReference type="EMBL" id="KAI5083358.1"/>
    </source>
</evidence>
<evidence type="ECO:0000256" key="1">
    <source>
        <dbReference type="SAM" id="Coils"/>
    </source>
</evidence>
<gene>
    <name evidence="3" type="ORF">GOP47_0003101</name>
</gene>
<name>A0A9D4VD24_ADICA</name>
<dbReference type="EMBL" id="JABFUD020000002">
    <property type="protein sequence ID" value="KAI5083358.1"/>
    <property type="molecule type" value="Genomic_DNA"/>
</dbReference>
<dbReference type="OrthoDB" id="10629912at2759"/>
<protein>
    <submittedName>
        <fullName evidence="3">Uncharacterized protein</fullName>
    </submittedName>
</protein>
<keyword evidence="1" id="KW-0175">Coiled coil</keyword>
<evidence type="ECO:0000313" key="4">
    <source>
        <dbReference type="Proteomes" id="UP000886520"/>
    </source>
</evidence>
<organism evidence="3 4">
    <name type="scientific">Adiantum capillus-veneris</name>
    <name type="common">Maidenhair fern</name>
    <dbReference type="NCBI Taxonomy" id="13818"/>
    <lineage>
        <taxon>Eukaryota</taxon>
        <taxon>Viridiplantae</taxon>
        <taxon>Streptophyta</taxon>
        <taxon>Embryophyta</taxon>
        <taxon>Tracheophyta</taxon>
        <taxon>Polypodiopsida</taxon>
        <taxon>Polypodiidae</taxon>
        <taxon>Polypodiales</taxon>
        <taxon>Pteridineae</taxon>
        <taxon>Pteridaceae</taxon>
        <taxon>Vittarioideae</taxon>
        <taxon>Adiantum</taxon>
    </lineage>
</organism>
<keyword evidence="4" id="KW-1185">Reference proteome</keyword>
<evidence type="ECO:0000256" key="2">
    <source>
        <dbReference type="SAM" id="MobiDB-lite"/>
    </source>
</evidence>
<reference evidence="3" key="1">
    <citation type="submission" date="2021-01" db="EMBL/GenBank/DDBJ databases">
        <title>Adiantum capillus-veneris genome.</title>
        <authorList>
            <person name="Fang Y."/>
            <person name="Liao Q."/>
        </authorList>
    </citation>
    <scope>NUCLEOTIDE SEQUENCE</scope>
    <source>
        <strain evidence="3">H3</strain>
        <tissue evidence="3">Leaf</tissue>
    </source>
</reference>
<feature type="coiled-coil region" evidence="1">
    <location>
        <begin position="524"/>
        <end position="551"/>
    </location>
</feature>
<proteinExistence type="predicted"/>
<feature type="coiled-coil region" evidence="1">
    <location>
        <begin position="392"/>
        <end position="453"/>
    </location>
</feature>
<comment type="caution">
    <text evidence="3">The sequence shown here is derived from an EMBL/GenBank/DDBJ whole genome shotgun (WGS) entry which is preliminary data.</text>
</comment>
<sequence>MATATLLSATFIQEKQGCRQSSFDRKPLPSSSRRIADPLHFHNNHELAGRTCSRRDWIALSLPIAWAPCSNVCAAESAPFKEELKMEDLYHDSRGKRVMSNLLLGEFSGVLLAYLGGLKTSTSSLGFLGCLVFGLLFLREKQANAANVIAMEDVQLRIQKAETELSSQTRSSIIYKLEESLLANGSESHFSSQEAGQCQLFSKPSRNRLEVEVQNMEENLQLTAGAIGKLKFATKDQQQASQKLIEENVATESSLELLTTKVQGLQAEFESLKYSLCSSDSTAGFLSKELTVAATRNTMLEVKLIEILGSLQHEGVSNERVFKDQNELLLFNGKRADVVAAELVSQQDELKNKFTMTNQLISEQGVLDKVLREKRSTLDNVWLTLCSNLERLRILQIEVATLNQELQQEQRRNVTLQSACKDDTVSAELLKVSAELGSQVNKEKKLVERLEIELHVSYGTLLLLRREVLKLQDRMQTRLSSEVQLQGELMTLRNLQQDHGQALKKEKRAGAYARKQLTVTRKVLMEESQVVEELQKELENLKKLIEDPKLKIASRADQLEKATNSVACLADDILALRSLLQEEKTHKIISSGIDETPSSLAKPSRRRGSPKLALPKSRRNLG</sequence>